<proteinExistence type="predicted"/>
<reference evidence="2" key="1">
    <citation type="journal article" date="2012" name="Int. J. Food Microbiol.">
        <title>Development of O-serogroup specific PCR assay for detection and identification of Vibrio parahaemolyticus.</title>
        <authorList>
            <person name="Chen M."/>
            <person name="Guo D."/>
            <person name="Wong H.C."/>
            <person name="Zhang X."/>
            <person name="Liu F."/>
            <person name="Chen H."/>
            <person name="Chen M."/>
            <person name="Liu B."/>
            <person name="Wang L."/>
            <person name="Wu F."/>
            <person name="Feng L."/>
        </authorList>
    </citation>
    <scope>NUCLEOTIDE SEQUENCE</scope>
    <source>
        <strain evidence="2">G2873</strain>
    </source>
</reference>
<organism evidence="2">
    <name type="scientific">Vibrio parahaemolyticus</name>
    <dbReference type="NCBI Taxonomy" id="670"/>
    <lineage>
        <taxon>Bacteria</taxon>
        <taxon>Pseudomonadati</taxon>
        <taxon>Pseudomonadota</taxon>
        <taxon>Gammaproteobacteria</taxon>
        <taxon>Vibrionales</taxon>
        <taxon>Vibrionaceae</taxon>
        <taxon>Vibrio</taxon>
    </lineage>
</organism>
<name>T1QDG0_VIBPH</name>
<reference evidence="6 9" key="4">
    <citation type="submission" date="2018-12" db="EMBL/GenBank/DDBJ databases">
        <title>Genomic insights into the evolutionary origins and pathogenicity of five Vibrio parahaemolyticus strains isolated from the shrimp with acute hepatopancreatic necrosis disease (AHPND).</title>
        <authorList>
            <person name="Yang Q."/>
            <person name="Dong X."/>
            <person name="Xie G."/>
            <person name="Fu S."/>
            <person name="Zou P."/>
            <person name="Sun J."/>
            <person name="Wang Y."/>
            <person name="Huang J."/>
        </authorList>
    </citation>
    <scope>NUCLEOTIDE SEQUENCE [LARGE SCALE GENOMIC DNA]</scope>
    <source>
        <strain evidence="6 9">20160303005-1</strain>
    </source>
</reference>
<accession>T1QDG0</accession>
<evidence type="ECO:0000313" key="3">
    <source>
        <dbReference type="EMBL" id="HAS6677771.1"/>
    </source>
</evidence>
<dbReference type="InterPro" id="IPR011051">
    <property type="entry name" value="RmlC_Cupin_sf"/>
</dbReference>
<dbReference type="Proteomes" id="UP000856022">
    <property type="component" value="Unassembled WGS sequence"/>
</dbReference>
<dbReference type="GO" id="GO:0016853">
    <property type="term" value="F:isomerase activity"/>
    <property type="evidence" value="ECO:0007669"/>
    <property type="project" value="UniProtKB-KW"/>
</dbReference>
<dbReference type="Proteomes" id="UP000464718">
    <property type="component" value="Chromosome i"/>
</dbReference>
<dbReference type="PATRIC" id="fig|670.336.peg.1123"/>
<protein>
    <submittedName>
        <fullName evidence="7">FdtA/QdtA family cupin domain-containing protein</fullName>
    </submittedName>
    <submittedName>
        <fullName evidence="2">WvaA</fullName>
    </submittedName>
    <submittedName>
        <fullName evidence="3">WxcM-like domain-containing protein</fullName>
    </submittedName>
    <submittedName>
        <fullName evidence="4">dTDP-6-deoxy-3,4-keto-hexulose isomerase</fullName>
    </submittedName>
</protein>
<reference evidence="7" key="7">
    <citation type="submission" date="2022-12" db="EMBL/GenBank/DDBJ databases">
        <title>Vibrio parahaemolyticus become highly virulent by producing novel Tc toxins.</title>
        <authorList>
            <person name="Yang F."/>
            <person name="You Y."/>
            <person name="Lai Q."/>
            <person name="Xu L."/>
            <person name="Li F."/>
        </authorList>
    </citation>
    <scope>NUCLEOTIDE SEQUENCE</scope>
    <source>
        <strain evidence="7">Vp-HL-202005</strain>
    </source>
</reference>
<sequence length="142" mass="16370">MALIKWVDFPVIGDERGSLVALEGSINIPFDIKRVYYLFGMQPDLPRGFHAHKELVQLAVCLKGRCDILMDDGKNKETVTLDSPEKGLMIDVMQWHEMRDFSEDCVLLVLASDVYNEADYIRDYSKFLEEMKNEHTSNSDCF</sequence>
<keyword evidence="4" id="KW-0413">Isomerase</keyword>
<reference evidence="3" key="3">
    <citation type="journal article" date="2018" name="Genome Biol.">
        <title>SKESA: strategic k-mer extension for scrupulous assemblies.</title>
        <authorList>
            <person name="Souvorov A."/>
            <person name="Agarwala R."/>
            <person name="Lipman D.J."/>
        </authorList>
    </citation>
    <scope>NUCLEOTIDE SEQUENCE</scope>
    <source>
        <strain evidence="3">1930</strain>
    </source>
</reference>
<evidence type="ECO:0000259" key="1">
    <source>
        <dbReference type="Pfam" id="PF05523"/>
    </source>
</evidence>
<dbReference type="EMBL" id="JQ781049">
    <property type="protein sequence ID" value="AFV98900.1"/>
    <property type="molecule type" value="Genomic_DNA"/>
</dbReference>
<evidence type="ECO:0000313" key="2">
    <source>
        <dbReference type="EMBL" id="AFV98900.1"/>
    </source>
</evidence>
<dbReference type="AlphaFoldDB" id="T1QDG0"/>
<dbReference type="Proteomes" id="UP000037697">
    <property type="component" value="Unassembled WGS sequence"/>
</dbReference>
<evidence type="ECO:0000313" key="9">
    <source>
        <dbReference type="Proteomes" id="UP000464718"/>
    </source>
</evidence>
<evidence type="ECO:0000313" key="6">
    <source>
        <dbReference type="EMBL" id="QHH08042.1"/>
    </source>
</evidence>
<gene>
    <name evidence="2" type="primary">wvaA</name>
    <name evidence="4" type="ORF">ACX05_21095</name>
    <name evidence="6" type="ORF">EHC69_01045</name>
    <name evidence="5" type="ORF">HKB21_24480</name>
    <name evidence="3" type="ORF">I7278_13210</name>
    <name evidence="7" type="ORF">O1Q84_01000</name>
</gene>
<evidence type="ECO:0000313" key="8">
    <source>
        <dbReference type="Proteomes" id="UP000037697"/>
    </source>
</evidence>
<dbReference type="CDD" id="cd20292">
    <property type="entry name" value="cupin_QdtA-like"/>
    <property type="match status" value="1"/>
</dbReference>
<reference evidence="5 10" key="6">
    <citation type="submission" date="2020-04" db="EMBL/GenBank/DDBJ databases">
        <title>Whole-genome sequencing of Vibrio spp. from China reveals different genetic environments of blaCTX-M-14 among diverse lineages.</title>
        <authorList>
            <person name="Zheng Z."/>
            <person name="Ye L."/>
            <person name="Chen S."/>
        </authorList>
    </citation>
    <scope>NUCLEOTIDE SEQUENCE [LARGE SCALE GENOMIC DNA]</scope>
    <source>
        <strain evidence="5 10">Vb0574</strain>
    </source>
</reference>
<dbReference type="InterPro" id="IPR014710">
    <property type="entry name" value="RmlC-like_jellyroll"/>
</dbReference>
<dbReference type="EMBL" id="CP114194">
    <property type="protein sequence ID" value="WAT90438.1"/>
    <property type="molecule type" value="Genomic_DNA"/>
</dbReference>
<dbReference type="Pfam" id="PF05523">
    <property type="entry name" value="FdtA"/>
    <property type="match status" value="1"/>
</dbReference>
<evidence type="ECO:0000313" key="4">
    <source>
        <dbReference type="EMBL" id="KOY23226.1"/>
    </source>
</evidence>
<dbReference type="EMBL" id="LIRS01000125">
    <property type="protein sequence ID" value="KOY23226.1"/>
    <property type="molecule type" value="Genomic_DNA"/>
</dbReference>
<evidence type="ECO:0000313" key="7">
    <source>
        <dbReference type="EMBL" id="WAT90438.1"/>
    </source>
</evidence>
<dbReference type="Gene3D" id="2.60.120.10">
    <property type="entry name" value="Jelly Rolls"/>
    <property type="match status" value="1"/>
</dbReference>
<dbReference type="InterPro" id="IPR008894">
    <property type="entry name" value="QdtA_cupin_dom"/>
</dbReference>
<reference evidence="3" key="5">
    <citation type="submission" date="2019-12" db="EMBL/GenBank/DDBJ databases">
        <authorList>
            <consortium name="NCBI Pathogen Detection Project"/>
        </authorList>
    </citation>
    <scope>NUCLEOTIDE SEQUENCE</scope>
    <source>
        <strain evidence="3">1930</strain>
    </source>
</reference>
<dbReference type="SUPFAM" id="SSF51182">
    <property type="entry name" value="RmlC-like cupins"/>
    <property type="match status" value="1"/>
</dbReference>
<dbReference type="Proteomes" id="UP001156560">
    <property type="component" value="Chromosome 1"/>
</dbReference>
<dbReference type="EMBL" id="DACQKT010000005">
    <property type="protein sequence ID" value="HAS6677771.1"/>
    <property type="molecule type" value="Genomic_DNA"/>
</dbReference>
<dbReference type="RefSeq" id="WP_020839966.1">
    <property type="nucleotide sequence ID" value="NZ_CANUHY010000003.1"/>
</dbReference>
<dbReference type="EMBL" id="CP034298">
    <property type="protein sequence ID" value="QHH08042.1"/>
    <property type="molecule type" value="Genomic_DNA"/>
</dbReference>
<evidence type="ECO:0000313" key="10">
    <source>
        <dbReference type="Proteomes" id="UP000555836"/>
    </source>
</evidence>
<feature type="domain" description="Sugar 3,4-ketoisomerase QdtA cupin" evidence="1">
    <location>
        <begin position="4"/>
        <end position="131"/>
    </location>
</feature>
<reference evidence="4 8" key="2">
    <citation type="submission" date="2015-07" db="EMBL/GenBank/DDBJ databases">
        <title>Foodborne Vibrio parahaemolyticus Isolates.</title>
        <authorList>
            <person name="Ronholm J."/>
            <person name="Petronella N."/>
            <person name="Kenwell R."/>
            <person name="Banerjee S."/>
        </authorList>
    </citation>
    <scope>NUCLEOTIDE SEQUENCE [LARGE SCALE GENOMIC DNA]</scope>
    <source>
        <strain evidence="4 8">HS-06-05</strain>
    </source>
</reference>
<dbReference type="Proteomes" id="UP000555836">
    <property type="component" value="Unassembled WGS sequence"/>
</dbReference>
<evidence type="ECO:0000313" key="5">
    <source>
        <dbReference type="EMBL" id="NMU28772.1"/>
    </source>
</evidence>
<dbReference type="EMBL" id="JABCLD010002028">
    <property type="protein sequence ID" value="NMU28772.1"/>
    <property type="molecule type" value="Genomic_DNA"/>
</dbReference>